<evidence type="ECO:0000313" key="3">
    <source>
        <dbReference type="Proteomes" id="UP000827889"/>
    </source>
</evidence>
<dbReference type="GeneID" id="115743077"/>
<dbReference type="PANTHER" id="PTHR33493:SF6">
    <property type="entry name" value="LATE EMBRYOGENESIS ABUNDANT PROTEIN 6"/>
    <property type="match status" value="1"/>
</dbReference>
<dbReference type="GO" id="GO:0009793">
    <property type="term" value="P:embryo development ending in seed dormancy"/>
    <property type="evidence" value="ECO:0007669"/>
    <property type="project" value="InterPro"/>
</dbReference>
<proteinExistence type="inferred from homology"/>
<dbReference type="AlphaFoldDB" id="A0A8B8PFS2"/>
<dbReference type="OrthoDB" id="695393at2759"/>
<accession>A0A8B8PFS2</accession>
<reference evidence="4" key="1">
    <citation type="submission" date="2025-08" db="UniProtKB">
        <authorList>
            <consortium name="RefSeq"/>
        </authorList>
    </citation>
    <scope>IDENTIFICATION</scope>
    <source>
        <tissue evidence="4">Leaf</tissue>
    </source>
</reference>
<feature type="region of interest" description="Disordered" evidence="2">
    <location>
        <begin position="89"/>
        <end position="116"/>
    </location>
</feature>
<dbReference type="Pfam" id="PF03760">
    <property type="entry name" value="LEA_1"/>
    <property type="match status" value="1"/>
</dbReference>
<dbReference type="Proteomes" id="UP000827889">
    <property type="component" value="Chromosome 3"/>
</dbReference>
<feature type="compositionally biased region" description="Basic and acidic residues" evidence="2">
    <location>
        <begin position="52"/>
        <end position="69"/>
    </location>
</feature>
<feature type="compositionally biased region" description="Basic and acidic residues" evidence="2">
    <location>
        <begin position="18"/>
        <end position="45"/>
    </location>
</feature>
<feature type="region of interest" description="Disordered" evidence="2">
    <location>
        <begin position="1"/>
        <end position="69"/>
    </location>
</feature>
<dbReference type="RefSeq" id="XP_030533534.1">
    <property type="nucleotide sequence ID" value="XM_030677674.2"/>
</dbReference>
<organism evidence="3 4">
    <name type="scientific">Rhodamnia argentea</name>
    <dbReference type="NCBI Taxonomy" id="178133"/>
    <lineage>
        <taxon>Eukaryota</taxon>
        <taxon>Viridiplantae</taxon>
        <taxon>Streptophyta</taxon>
        <taxon>Embryophyta</taxon>
        <taxon>Tracheophyta</taxon>
        <taxon>Spermatophyta</taxon>
        <taxon>Magnoliopsida</taxon>
        <taxon>eudicotyledons</taxon>
        <taxon>Gunneridae</taxon>
        <taxon>Pentapetalae</taxon>
        <taxon>rosids</taxon>
        <taxon>malvids</taxon>
        <taxon>Myrtales</taxon>
        <taxon>Myrtaceae</taxon>
        <taxon>Myrtoideae</taxon>
        <taxon>Myrteae</taxon>
        <taxon>Australasian group</taxon>
        <taxon>Rhodamnia</taxon>
    </lineage>
</organism>
<protein>
    <submittedName>
        <fullName evidence="4">Late embryogenesis abundant protein 6</fullName>
    </submittedName>
</protein>
<evidence type="ECO:0000256" key="1">
    <source>
        <dbReference type="ARBA" id="ARBA00010975"/>
    </source>
</evidence>
<keyword evidence="3" id="KW-1185">Reference proteome</keyword>
<dbReference type="KEGG" id="rarg:115743077"/>
<sequence length="138" mass="15110">MQSAEEKLKNVASSTKEQINKAKAKIEEKVEKAAARTPEEKEMAHERRKAREAKAKMELHHAKAKHVGEKFATKHSTLAGHVHEPVTHHTTTQPVVGAPGHQTGHQPVGTADTMTGTTVPTYPLGGHRPHSGHTHKHM</sequence>
<dbReference type="InterPro" id="IPR005513">
    <property type="entry name" value="LEA_1"/>
</dbReference>
<evidence type="ECO:0000256" key="2">
    <source>
        <dbReference type="SAM" id="MobiDB-lite"/>
    </source>
</evidence>
<evidence type="ECO:0000313" key="4">
    <source>
        <dbReference type="RefSeq" id="XP_030533534.1"/>
    </source>
</evidence>
<name>A0A8B8PFS2_9MYRT</name>
<dbReference type="PANTHER" id="PTHR33493">
    <property type="entry name" value="LATE EMBRYOGENESIS ABUNDANT PROTEIN 6-RELATED"/>
    <property type="match status" value="1"/>
</dbReference>
<gene>
    <name evidence="4" type="primary">LOC115743077</name>
</gene>
<comment type="similarity">
    <text evidence="1">Belongs to the LEA type 1 family.</text>
</comment>